<dbReference type="PROSITE" id="PS50983">
    <property type="entry name" value="FE_B12_PBP"/>
    <property type="match status" value="1"/>
</dbReference>
<evidence type="ECO:0000256" key="2">
    <source>
        <dbReference type="SAM" id="SignalP"/>
    </source>
</evidence>
<keyword evidence="1" id="KW-0175">Coiled coil</keyword>
<feature type="chain" id="PRO_5046958377" evidence="2">
    <location>
        <begin position="28"/>
        <end position="297"/>
    </location>
</feature>
<evidence type="ECO:0000256" key="1">
    <source>
        <dbReference type="SAM" id="Coils"/>
    </source>
</evidence>
<feature type="domain" description="Fe/B12 periplasmic-binding" evidence="3">
    <location>
        <begin position="39"/>
        <end position="294"/>
    </location>
</feature>
<dbReference type="SUPFAM" id="SSF53807">
    <property type="entry name" value="Helical backbone' metal receptor"/>
    <property type="match status" value="1"/>
</dbReference>
<dbReference type="RefSeq" id="WP_338528436.1">
    <property type="nucleotide sequence ID" value="NZ_CP030941.1"/>
</dbReference>
<proteinExistence type="predicted"/>
<keyword evidence="5" id="KW-1185">Reference proteome</keyword>
<dbReference type="InterPro" id="IPR050902">
    <property type="entry name" value="ABC_Transporter_SBP"/>
</dbReference>
<dbReference type="CDD" id="cd01149">
    <property type="entry name" value="HutB"/>
    <property type="match status" value="1"/>
</dbReference>
<organism evidence="4 5">
    <name type="scientific">Nitratireductor thuwali</name>
    <dbReference type="NCBI Taxonomy" id="2267699"/>
    <lineage>
        <taxon>Bacteria</taxon>
        <taxon>Pseudomonadati</taxon>
        <taxon>Pseudomonadota</taxon>
        <taxon>Alphaproteobacteria</taxon>
        <taxon>Hyphomicrobiales</taxon>
        <taxon>Phyllobacteriaceae</taxon>
        <taxon>Nitratireductor</taxon>
    </lineage>
</organism>
<name>A0ABY5MGV9_9HYPH</name>
<dbReference type="PANTHER" id="PTHR30535">
    <property type="entry name" value="VITAMIN B12-BINDING PROTEIN"/>
    <property type="match status" value="1"/>
</dbReference>
<keyword evidence="2" id="KW-0732">Signal</keyword>
<dbReference type="EMBL" id="CP030941">
    <property type="protein sequence ID" value="UUP15972.1"/>
    <property type="molecule type" value="Genomic_DNA"/>
</dbReference>
<accession>A0ABY5MGV9</accession>
<reference evidence="4 5" key="1">
    <citation type="submission" date="2018-07" db="EMBL/GenBank/DDBJ databases">
        <title>Genome sequence of Nitratireductor thuwali#1536.</title>
        <authorList>
            <person name="Michoud G."/>
            <person name="Merlino G."/>
            <person name="Sefrji F.O."/>
            <person name="Daffonchio D."/>
        </authorList>
    </citation>
    <scope>NUCLEOTIDE SEQUENCE [LARGE SCALE GENOMIC DNA]</scope>
    <source>
        <strain evidence="5">Nit1536</strain>
    </source>
</reference>
<gene>
    <name evidence="4" type="primary">hmuT</name>
    <name evidence="4" type="ORF">NTH_00412</name>
</gene>
<dbReference type="Proteomes" id="UP001342418">
    <property type="component" value="Chromosome"/>
</dbReference>
<sequence length="297" mass="30713">MFHTHLNRFAGFLLAGLVAGLSGQAAAGSGAKVFDETARVVSIGGSLTEIAYALGEEDRLVARDSTSTYPPEAQALPDVGYMRALSPEGVLSVNPDAILALEGSGPAETVEVLQKSSVPIVLVPERFDADGIREKIAIVGAALNVQEKAAALAAEVERELAAAQSLTAAIEDRKRVLFILSLQGGRIMASGTGTAADGIIKMAGGQNAIASFSGYKQLSEEAVAEADPEVILMMDRGGDHGIADRELFAHPAIAPTKAARDKAIVRMDGAYLLGFGPRTAGAVRELATALYGSLAAN</sequence>
<feature type="coiled-coil region" evidence="1">
    <location>
        <begin position="146"/>
        <end position="173"/>
    </location>
</feature>
<dbReference type="InterPro" id="IPR002491">
    <property type="entry name" value="ABC_transptr_periplasmic_BD"/>
</dbReference>
<dbReference type="Gene3D" id="3.40.50.1980">
    <property type="entry name" value="Nitrogenase molybdenum iron protein domain"/>
    <property type="match status" value="2"/>
</dbReference>
<feature type="signal peptide" evidence="2">
    <location>
        <begin position="1"/>
        <end position="27"/>
    </location>
</feature>
<evidence type="ECO:0000313" key="5">
    <source>
        <dbReference type="Proteomes" id="UP001342418"/>
    </source>
</evidence>
<protein>
    <submittedName>
        <fullName evidence="4">Hemin-binding periplasmic protein HmuT</fullName>
    </submittedName>
</protein>
<dbReference type="PANTHER" id="PTHR30535:SF4">
    <property type="entry name" value="HEMIN-BINDING PERIPLASMIC PROTEIN HMUT"/>
    <property type="match status" value="1"/>
</dbReference>
<dbReference type="Pfam" id="PF01497">
    <property type="entry name" value="Peripla_BP_2"/>
    <property type="match status" value="1"/>
</dbReference>
<evidence type="ECO:0000259" key="3">
    <source>
        <dbReference type="PROSITE" id="PS50983"/>
    </source>
</evidence>
<evidence type="ECO:0000313" key="4">
    <source>
        <dbReference type="EMBL" id="UUP15972.1"/>
    </source>
</evidence>